<feature type="region of interest" description="Disordered" evidence="1">
    <location>
        <begin position="793"/>
        <end position="837"/>
    </location>
</feature>
<comment type="caution">
    <text evidence="2">The sequence shown here is derived from an EMBL/GenBank/DDBJ whole genome shotgun (WGS) entry which is preliminary data.</text>
</comment>
<evidence type="ECO:0000313" key="2">
    <source>
        <dbReference type="EMBL" id="KAL0298046.1"/>
    </source>
</evidence>
<feature type="region of interest" description="Disordered" evidence="1">
    <location>
        <begin position="570"/>
        <end position="589"/>
    </location>
</feature>
<reference evidence="2" key="2">
    <citation type="journal article" date="2024" name="Plant">
        <title>Genomic evolution and insights into agronomic trait innovations of Sesamum species.</title>
        <authorList>
            <person name="Miao H."/>
            <person name="Wang L."/>
            <person name="Qu L."/>
            <person name="Liu H."/>
            <person name="Sun Y."/>
            <person name="Le M."/>
            <person name="Wang Q."/>
            <person name="Wei S."/>
            <person name="Zheng Y."/>
            <person name="Lin W."/>
            <person name="Duan Y."/>
            <person name="Cao H."/>
            <person name="Xiong S."/>
            <person name="Wang X."/>
            <person name="Wei L."/>
            <person name="Li C."/>
            <person name="Ma Q."/>
            <person name="Ju M."/>
            <person name="Zhao R."/>
            <person name="Li G."/>
            <person name="Mu C."/>
            <person name="Tian Q."/>
            <person name="Mei H."/>
            <person name="Zhang T."/>
            <person name="Gao T."/>
            <person name="Zhang H."/>
        </authorList>
    </citation>
    <scope>NUCLEOTIDE SEQUENCE</scope>
    <source>
        <strain evidence="2">KEN8</strain>
    </source>
</reference>
<dbReference type="AlphaFoldDB" id="A0AAW2JX11"/>
<sequence>MSDAKPRTSLRSYWHTLQKKKDPIEDESEVQQISTALLTEPYVNVNAHTAPSQQAVSLPLQGMEVWMNRIWGYSSFLSIEPLSLIPLVQPSSRTSTIDATKIANSIIKEIRKRATIWHQISGGVERAAVRSGKTIKKRRLFVEVSKDPLVLANGSQLQEVGPIAQAETFSNSNSSIAIGQVGALPQVSTSIGKRVLPEYSDPSDIDSVVQLNDPNLNLALNGATVSSPYAHSSREAVTIAGARADIQPWKIRNLRIVSSLTQEAPQGLPEAENLTLTDTFFLRKSFHSERRRGRIKAFSLSKLSAKGIERFVRIDSINRNFSMDGRKKVSARVKCHIKGRLKARLDVIEFTTYHYEYSYAPAAEQLIATPEIKELHFFPDSRQRKKKGSQPLPVSCARIAVQRPFITTLSIKGFTALATTDDVDKGQTDSVRVSKARLIYPFSKADVTDSSGFILIGYQKDKNYALTGRHLCLSSPIRRPLAEREIEDQERYKSEVSTPLQEDWLLSTSSFSSSDSSYTLLSSQIPRCGPGNAPESKKKFGTNAVNGGGSGCSGDSFLVALEVPKERRKDRTLLEGRSKKEASRPKTIRSSRLTERAGLVAGAGGFFSFDGLEGLSVGLLKNYAYKAVSCLPFLQRRGTACIRPDSRAARSFVSALPLGLEAHLTIFVLSDCFCFGCLCPLMNHQSNQPESDRRITRMMSRDNFFFKHLLQDWILTSFWTIFKRKAISRVDHAGKDRLTNERELPRLNKHAPLMLRLAPSLGNPSMVARRKCSGLSHFFSLIHRFSGSVFLSPPEKRERDDRDSEDDASTGSFRSDPALPKEQSAVTSVGSTSDLKECSGVPASLSHYSMVCLY</sequence>
<feature type="compositionally biased region" description="Polar residues" evidence="1">
    <location>
        <begin position="824"/>
        <end position="833"/>
    </location>
</feature>
<reference evidence="2" key="1">
    <citation type="submission" date="2020-06" db="EMBL/GenBank/DDBJ databases">
        <authorList>
            <person name="Li T."/>
            <person name="Hu X."/>
            <person name="Zhang T."/>
            <person name="Song X."/>
            <person name="Zhang H."/>
            <person name="Dai N."/>
            <person name="Sheng W."/>
            <person name="Hou X."/>
            <person name="Wei L."/>
        </authorList>
    </citation>
    <scope>NUCLEOTIDE SEQUENCE</scope>
    <source>
        <strain evidence="2">KEN8</strain>
        <tissue evidence="2">Leaf</tissue>
    </source>
</reference>
<protein>
    <submittedName>
        <fullName evidence="2">Uncharacterized protein</fullName>
    </submittedName>
</protein>
<organism evidence="2">
    <name type="scientific">Sesamum calycinum</name>
    <dbReference type="NCBI Taxonomy" id="2727403"/>
    <lineage>
        <taxon>Eukaryota</taxon>
        <taxon>Viridiplantae</taxon>
        <taxon>Streptophyta</taxon>
        <taxon>Embryophyta</taxon>
        <taxon>Tracheophyta</taxon>
        <taxon>Spermatophyta</taxon>
        <taxon>Magnoliopsida</taxon>
        <taxon>eudicotyledons</taxon>
        <taxon>Gunneridae</taxon>
        <taxon>Pentapetalae</taxon>
        <taxon>asterids</taxon>
        <taxon>lamiids</taxon>
        <taxon>Lamiales</taxon>
        <taxon>Pedaliaceae</taxon>
        <taxon>Sesamum</taxon>
    </lineage>
</organism>
<evidence type="ECO:0000256" key="1">
    <source>
        <dbReference type="SAM" id="MobiDB-lite"/>
    </source>
</evidence>
<proteinExistence type="predicted"/>
<dbReference type="EMBL" id="JACGWM010000829">
    <property type="protein sequence ID" value="KAL0298046.1"/>
    <property type="molecule type" value="Genomic_DNA"/>
</dbReference>
<accession>A0AAW2JX11</accession>
<gene>
    <name evidence="2" type="ORF">Scaly_3074700</name>
</gene>
<feature type="compositionally biased region" description="Basic and acidic residues" evidence="1">
    <location>
        <begin position="570"/>
        <end position="584"/>
    </location>
</feature>
<name>A0AAW2JX11_9LAMI</name>